<dbReference type="RefSeq" id="WP_066338975.1">
    <property type="nucleotide sequence ID" value="NZ_CP016503.1"/>
</dbReference>
<dbReference type="InterPro" id="IPR017896">
    <property type="entry name" value="4Fe4S_Fe-S-bd"/>
</dbReference>
<keyword evidence="4" id="KW-0677">Repeat</keyword>
<dbReference type="Proteomes" id="UP000092884">
    <property type="component" value="Chromosome"/>
</dbReference>
<dbReference type="PANTHER" id="PTHR30176:SF3">
    <property type="entry name" value="FERREDOXIN-TYPE PROTEIN NAPH"/>
    <property type="match status" value="1"/>
</dbReference>
<dbReference type="Pfam" id="PF12838">
    <property type="entry name" value="Fer4_7"/>
    <property type="match status" value="1"/>
</dbReference>
<dbReference type="GO" id="GO:0046872">
    <property type="term" value="F:metal ion binding"/>
    <property type="evidence" value="ECO:0007669"/>
    <property type="project" value="UniProtKB-KW"/>
</dbReference>
<evidence type="ECO:0000256" key="8">
    <source>
        <dbReference type="SAM" id="Phobius"/>
    </source>
</evidence>
<keyword evidence="2" id="KW-0004">4Fe-4S</keyword>
<gene>
    <name evidence="10" type="ORF">BBW65_01955</name>
</gene>
<keyword evidence="7" id="KW-0411">Iron-sulfur</keyword>
<accession>A0A1B1U4M2</accession>
<evidence type="ECO:0000256" key="2">
    <source>
        <dbReference type="ARBA" id="ARBA00022485"/>
    </source>
</evidence>
<feature type="domain" description="4Fe-4S ferredoxin-type" evidence="9">
    <location>
        <begin position="263"/>
        <end position="292"/>
    </location>
</feature>
<dbReference type="AlphaFoldDB" id="A0A1B1U4M2"/>
<dbReference type="EMBL" id="CP016503">
    <property type="protein sequence ID" value="ANV97645.1"/>
    <property type="molecule type" value="Genomic_DNA"/>
</dbReference>
<evidence type="ECO:0000256" key="3">
    <source>
        <dbReference type="ARBA" id="ARBA00022723"/>
    </source>
</evidence>
<keyword evidence="8" id="KW-1133">Transmembrane helix</keyword>
<protein>
    <submittedName>
        <fullName evidence="10">Quinol dehydrogenase ferredoxin subunit NapH</fullName>
    </submittedName>
</protein>
<evidence type="ECO:0000259" key="9">
    <source>
        <dbReference type="PROSITE" id="PS51379"/>
    </source>
</evidence>
<dbReference type="Pfam" id="PF12801">
    <property type="entry name" value="Fer4_5"/>
    <property type="match status" value="2"/>
</dbReference>
<dbReference type="SUPFAM" id="SSF54862">
    <property type="entry name" value="4Fe-4S ferredoxins"/>
    <property type="match status" value="1"/>
</dbReference>
<proteinExistence type="predicted"/>
<dbReference type="InterPro" id="IPR017900">
    <property type="entry name" value="4Fe4S_Fe_S_CS"/>
</dbReference>
<dbReference type="PROSITE" id="PS00198">
    <property type="entry name" value="4FE4S_FER_1"/>
    <property type="match status" value="1"/>
</dbReference>
<dbReference type="KEGG" id="het:BBW65_01955"/>
<name>A0A1B1U4M2_9HELI</name>
<dbReference type="NCBIfam" id="TIGR02163">
    <property type="entry name" value="napH"/>
    <property type="match status" value="1"/>
</dbReference>
<keyword evidence="11" id="KW-1185">Reference proteome</keyword>
<feature type="transmembrane region" description="Helical" evidence="8">
    <location>
        <begin position="185"/>
        <end position="205"/>
    </location>
</feature>
<evidence type="ECO:0000313" key="10">
    <source>
        <dbReference type="EMBL" id="ANV97645.1"/>
    </source>
</evidence>
<feature type="transmembrane region" description="Helical" evidence="8">
    <location>
        <begin position="155"/>
        <end position="173"/>
    </location>
</feature>
<evidence type="ECO:0000256" key="1">
    <source>
        <dbReference type="ARBA" id="ARBA00022448"/>
    </source>
</evidence>
<evidence type="ECO:0000256" key="7">
    <source>
        <dbReference type="ARBA" id="ARBA00023014"/>
    </source>
</evidence>
<keyword evidence="6" id="KW-0408">Iron</keyword>
<dbReference type="STRING" id="222136.BBW65_01955"/>
<keyword evidence="8" id="KW-0472">Membrane</keyword>
<keyword evidence="5" id="KW-0249">Electron transport</keyword>
<keyword evidence="8" id="KW-0812">Transmembrane</keyword>
<dbReference type="PROSITE" id="PS51379">
    <property type="entry name" value="4FE4S_FER_2"/>
    <property type="match status" value="2"/>
</dbReference>
<feature type="transmembrane region" description="Helical" evidence="8">
    <location>
        <begin position="12"/>
        <end position="31"/>
    </location>
</feature>
<keyword evidence="1" id="KW-0813">Transport</keyword>
<evidence type="ECO:0000256" key="6">
    <source>
        <dbReference type="ARBA" id="ARBA00023004"/>
    </source>
</evidence>
<evidence type="ECO:0000256" key="4">
    <source>
        <dbReference type="ARBA" id="ARBA00022737"/>
    </source>
</evidence>
<keyword evidence="3" id="KW-0479">Metal-binding</keyword>
<dbReference type="GO" id="GO:0005886">
    <property type="term" value="C:plasma membrane"/>
    <property type="evidence" value="ECO:0007669"/>
    <property type="project" value="TreeGrafter"/>
</dbReference>
<dbReference type="NCBIfam" id="NF007013">
    <property type="entry name" value="PRK09477.1"/>
    <property type="match status" value="1"/>
</dbReference>
<reference evidence="11" key="1">
    <citation type="submission" date="2016-07" db="EMBL/GenBank/DDBJ databases">
        <authorList>
            <person name="Florea S."/>
            <person name="Webb J.S."/>
            <person name="Jaromczyk J."/>
            <person name="Schardl C.L."/>
        </authorList>
    </citation>
    <scope>NUCLEOTIDE SEQUENCE [LARGE SCALE GENOMIC DNA]</scope>
    <source>
        <strain evidence="11">MIT 01-6242</strain>
    </source>
</reference>
<dbReference type="InterPro" id="IPR011886">
    <property type="entry name" value="NapH_MauN"/>
</dbReference>
<feature type="transmembrane region" description="Helical" evidence="8">
    <location>
        <begin position="86"/>
        <end position="109"/>
    </location>
</feature>
<organism evidence="10 11">
    <name type="scientific">Helicobacter enhydrae</name>
    <dbReference type="NCBI Taxonomy" id="222136"/>
    <lineage>
        <taxon>Bacteria</taxon>
        <taxon>Pseudomonadati</taxon>
        <taxon>Campylobacterota</taxon>
        <taxon>Epsilonproteobacteria</taxon>
        <taxon>Campylobacterales</taxon>
        <taxon>Helicobacteraceae</taxon>
        <taxon>Helicobacter</taxon>
    </lineage>
</organism>
<dbReference type="PANTHER" id="PTHR30176">
    <property type="entry name" value="FERREDOXIN-TYPE PROTEIN NAPH"/>
    <property type="match status" value="1"/>
</dbReference>
<sequence length="298" mass="32979">MRAYRFLFARRLIQIGILLLFVFGNYAVLDIRKHQEVYQMRLLNTADADVNGVILHKENLSSLLSGDLSFAYVLGKIPLSEPFATLQLVVAGGGLALDVWLGVFVVVLFYGLVGGRLYCAYVCPVNLITDCANFLRRKLGWQGLKMLNLKRWFKYGVLLLSLLLSFVFGVGAFEMINPVSSLSRGLVFGMGFGLLSVAMIFVFDLCVLKNGFCGYICPIGASFGLIGKFSILRVSHQVNHCTKCKKCVEICPEPQVLDLVGKRSGVVDAMACIKCGRCIEVCQDEALEFKILGGRNEY</sequence>
<dbReference type="GO" id="GO:0051539">
    <property type="term" value="F:4 iron, 4 sulfur cluster binding"/>
    <property type="evidence" value="ECO:0007669"/>
    <property type="project" value="UniProtKB-KW"/>
</dbReference>
<dbReference type="OrthoDB" id="9784262at2"/>
<evidence type="ECO:0000313" key="11">
    <source>
        <dbReference type="Proteomes" id="UP000092884"/>
    </source>
</evidence>
<dbReference type="Gene3D" id="3.30.70.20">
    <property type="match status" value="1"/>
</dbReference>
<dbReference type="InterPro" id="IPR051684">
    <property type="entry name" value="Electron_Trans/Redox"/>
</dbReference>
<feature type="domain" description="4Fe-4S ferredoxin-type" evidence="9">
    <location>
        <begin position="232"/>
        <end position="262"/>
    </location>
</feature>
<evidence type="ECO:0000256" key="5">
    <source>
        <dbReference type="ARBA" id="ARBA00022982"/>
    </source>
</evidence>